<dbReference type="RefSeq" id="WP_345368901.1">
    <property type="nucleotide sequence ID" value="NZ_BAABJX010000009.1"/>
</dbReference>
<dbReference type="InterPro" id="IPR051122">
    <property type="entry name" value="SDR_DHRS6-like"/>
</dbReference>
<dbReference type="CDD" id="cd05233">
    <property type="entry name" value="SDR_c"/>
    <property type="match status" value="1"/>
</dbReference>
<organism evidence="4 5">
    <name type="scientific">Algivirga pacifica</name>
    <dbReference type="NCBI Taxonomy" id="1162670"/>
    <lineage>
        <taxon>Bacteria</taxon>
        <taxon>Pseudomonadati</taxon>
        <taxon>Bacteroidota</taxon>
        <taxon>Cytophagia</taxon>
        <taxon>Cytophagales</taxon>
        <taxon>Flammeovirgaceae</taxon>
        <taxon>Algivirga</taxon>
    </lineage>
</organism>
<protein>
    <submittedName>
        <fullName evidence="4">SDR family oxidoreductase</fullName>
    </submittedName>
</protein>
<dbReference type="SUPFAM" id="SSF51735">
    <property type="entry name" value="NAD(P)-binding Rossmann-fold domains"/>
    <property type="match status" value="1"/>
</dbReference>
<dbReference type="PANTHER" id="PTHR43477">
    <property type="entry name" value="DIHYDROANTICAPSIN 7-DEHYDROGENASE"/>
    <property type="match status" value="1"/>
</dbReference>
<dbReference type="PRINTS" id="PR00081">
    <property type="entry name" value="GDHRDH"/>
</dbReference>
<dbReference type="Gene3D" id="3.40.50.720">
    <property type="entry name" value="NAD(P)-binding Rossmann-like Domain"/>
    <property type="match status" value="1"/>
</dbReference>
<evidence type="ECO:0000313" key="4">
    <source>
        <dbReference type="EMBL" id="GAA4823392.1"/>
    </source>
</evidence>
<dbReference type="PANTHER" id="PTHR43477:SF1">
    <property type="entry name" value="DIHYDROANTICAPSIN 7-DEHYDROGENASE"/>
    <property type="match status" value="1"/>
</dbReference>
<evidence type="ECO:0000256" key="2">
    <source>
        <dbReference type="ARBA" id="ARBA00023002"/>
    </source>
</evidence>
<dbReference type="Pfam" id="PF13561">
    <property type="entry name" value="adh_short_C2"/>
    <property type="match status" value="1"/>
</dbReference>
<evidence type="ECO:0000256" key="1">
    <source>
        <dbReference type="ARBA" id="ARBA00006484"/>
    </source>
</evidence>
<name>A0ABP9D0K0_9BACT</name>
<keyword evidence="2" id="KW-0560">Oxidoreductase</keyword>
<accession>A0ABP9D0K0</accession>
<dbReference type="SMART" id="SM00822">
    <property type="entry name" value="PKS_KR"/>
    <property type="match status" value="1"/>
</dbReference>
<comment type="caution">
    <text evidence="4">The sequence shown here is derived from an EMBL/GenBank/DDBJ whole genome shotgun (WGS) entry which is preliminary data.</text>
</comment>
<keyword evidence="5" id="KW-1185">Reference proteome</keyword>
<evidence type="ECO:0000259" key="3">
    <source>
        <dbReference type="SMART" id="SM00822"/>
    </source>
</evidence>
<gene>
    <name evidence="4" type="ORF">GCM10023331_04840</name>
</gene>
<dbReference type="EMBL" id="BAABJX010000009">
    <property type="protein sequence ID" value="GAA4823392.1"/>
    <property type="molecule type" value="Genomic_DNA"/>
</dbReference>
<reference evidence="5" key="1">
    <citation type="journal article" date="2019" name="Int. J. Syst. Evol. Microbiol.">
        <title>The Global Catalogue of Microorganisms (GCM) 10K type strain sequencing project: providing services to taxonomists for standard genome sequencing and annotation.</title>
        <authorList>
            <consortium name="The Broad Institute Genomics Platform"/>
            <consortium name="The Broad Institute Genome Sequencing Center for Infectious Disease"/>
            <person name="Wu L."/>
            <person name="Ma J."/>
        </authorList>
    </citation>
    <scope>NUCLEOTIDE SEQUENCE [LARGE SCALE GENOMIC DNA]</scope>
    <source>
        <strain evidence="5">JCM 18326</strain>
    </source>
</reference>
<dbReference type="InterPro" id="IPR036291">
    <property type="entry name" value="NAD(P)-bd_dom_sf"/>
</dbReference>
<dbReference type="Proteomes" id="UP001500298">
    <property type="component" value="Unassembled WGS sequence"/>
</dbReference>
<proteinExistence type="inferred from homology"/>
<feature type="domain" description="Ketoreductase" evidence="3">
    <location>
        <begin position="6"/>
        <end position="170"/>
    </location>
</feature>
<dbReference type="InterPro" id="IPR002347">
    <property type="entry name" value="SDR_fam"/>
</dbReference>
<sequence>MRLKDKNYVVIGGSSGIGAALIKLLKADGGEVFNFSRSNPDIEGITHHSYDVQEDDFSSLTDKLPDAIHGVAYCPGTINLKPFIRLSTEDFEQDFSINVMGAVKVLQALHKPLKAAKGSSVVLFSTVAVQTGMAYHASVAASKGAIEGLARTLASEWASSHIRVNAIAPSLTDTPLAEGLLQSEEKKEAAGKRHPLGRVGTPQDIATAALYLLADYSSWVTGQVMAIDGGMGSLR</sequence>
<dbReference type="InterPro" id="IPR057326">
    <property type="entry name" value="KR_dom"/>
</dbReference>
<evidence type="ECO:0000313" key="5">
    <source>
        <dbReference type="Proteomes" id="UP001500298"/>
    </source>
</evidence>
<comment type="similarity">
    <text evidence="1">Belongs to the short-chain dehydrogenases/reductases (SDR) family.</text>
</comment>